<dbReference type="OrthoDB" id="447017at2759"/>
<evidence type="ECO:0000256" key="1">
    <source>
        <dbReference type="SAM" id="MobiDB-lite"/>
    </source>
</evidence>
<evidence type="ECO:0000313" key="2">
    <source>
        <dbReference type="EMBL" id="EER02146.1"/>
    </source>
</evidence>
<dbReference type="InParanoid" id="C5LMD4"/>
<evidence type="ECO:0000313" key="3">
    <source>
        <dbReference type="Proteomes" id="UP000007800"/>
    </source>
</evidence>
<feature type="region of interest" description="Disordered" evidence="1">
    <location>
        <begin position="220"/>
        <end position="257"/>
    </location>
</feature>
<reference evidence="2 3" key="1">
    <citation type="submission" date="2008-07" db="EMBL/GenBank/DDBJ databases">
        <authorList>
            <person name="El-Sayed N."/>
            <person name="Caler E."/>
            <person name="Inman J."/>
            <person name="Amedeo P."/>
            <person name="Hass B."/>
            <person name="Wortman J."/>
        </authorList>
    </citation>
    <scope>NUCLEOTIDE SEQUENCE [LARGE SCALE GENOMIC DNA]</scope>
    <source>
        <strain evidence="3">ATCC 50983 / TXsc</strain>
    </source>
</reference>
<dbReference type="RefSeq" id="XP_002769428.1">
    <property type="nucleotide sequence ID" value="XM_002769382.1"/>
</dbReference>
<keyword evidence="3" id="KW-1185">Reference proteome</keyword>
<feature type="compositionally biased region" description="Polar residues" evidence="1">
    <location>
        <begin position="1"/>
        <end position="18"/>
    </location>
</feature>
<protein>
    <submittedName>
        <fullName evidence="2">Uncharacterized protein</fullName>
    </submittedName>
</protein>
<proteinExistence type="predicted"/>
<feature type="compositionally biased region" description="Acidic residues" evidence="1">
    <location>
        <begin position="87"/>
        <end position="97"/>
    </location>
</feature>
<dbReference type="EMBL" id="GG683442">
    <property type="protein sequence ID" value="EER02146.1"/>
    <property type="molecule type" value="Genomic_DNA"/>
</dbReference>
<sequence length="257" mass="27399">MSSNQESLTTTGAAAQQRRSGETGRLSSASRPSEVVDTRMNQQDLGGFLDDDDTSFADMVNSSPVSAPNEAPRDDKQGATAAVNDVDSQEDEDDDGPDLYTQLQEAIPVDKINSGLHQAGDMLYAAFNKAKEIGSENIQQVQESETYNNLRTSATQNLEQLQQSEFGHQAALAADSAKARAAEMKEEWSPTFQQARDSAFSWMSSAAKGASSAAIWFQSMGTSGADGDDSDEDPSAAVPKRQEGGDSMGEAGPQKKD</sequence>
<dbReference type="AlphaFoldDB" id="C5LMD4"/>
<dbReference type="GeneID" id="9054957"/>
<organism evidence="3">
    <name type="scientific">Perkinsus marinus (strain ATCC 50983 / TXsc)</name>
    <dbReference type="NCBI Taxonomy" id="423536"/>
    <lineage>
        <taxon>Eukaryota</taxon>
        <taxon>Sar</taxon>
        <taxon>Alveolata</taxon>
        <taxon>Perkinsozoa</taxon>
        <taxon>Perkinsea</taxon>
        <taxon>Perkinsida</taxon>
        <taxon>Perkinsidae</taxon>
        <taxon>Perkinsus</taxon>
    </lineage>
</organism>
<dbReference type="Proteomes" id="UP000007800">
    <property type="component" value="Unassembled WGS sequence"/>
</dbReference>
<name>C5LMD4_PERM5</name>
<gene>
    <name evidence="2" type="ORF">Pmar_PMAR028525</name>
</gene>
<feature type="region of interest" description="Disordered" evidence="1">
    <location>
        <begin position="1"/>
        <end position="98"/>
    </location>
</feature>
<accession>C5LMD4</accession>